<keyword evidence="2" id="KW-1185">Reference proteome</keyword>
<protein>
    <submittedName>
        <fullName evidence="1">Uncharacterized protein</fullName>
    </submittedName>
</protein>
<accession>A0A4P8ICD5</accession>
<dbReference type="AlphaFoldDB" id="A0A4P8ICD5"/>
<proteinExistence type="predicted"/>
<evidence type="ECO:0000313" key="1">
    <source>
        <dbReference type="EMBL" id="QCP34187.1"/>
    </source>
</evidence>
<gene>
    <name evidence="1" type="ORF">AR1Y2_0733</name>
</gene>
<organism evidence="1 2">
    <name type="scientific">Anaerostipes rhamnosivorans</name>
    <dbReference type="NCBI Taxonomy" id="1229621"/>
    <lineage>
        <taxon>Bacteria</taxon>
        <taxon>Bacillati</taxon>
        <taxon>Bacillota</taxon>
        <taxon>Clostridia</taxon>
        <taxon>Lachnospirales</taxon>
        <taxon>Lachnospiraceae</taxon>
        <taxon>Anaerostipes</taxon>
    </lineage>
</organism>
<reference evidence="1 2" key="1">
    <citation type="submission" date="2019-05" db="EMBL/GenBank/DDBJ databases">
        <title>Complete genome sequencing of Anaerostipes rhamnosivorans.</title>
        <authorList>
            <person name="Bui T.P.N."/>
            <person name="de Vos W.M."/>
        </authorList>
    </citation>
    <scope>NUCLEOTIDE SEQUENCE [LARGE SCALE GENOMIC DNA]</scope>
    <source>
        <strain evidence="1 2">1y2</strain>
    </source>
</reference>
<dbReference type="KEGG" id="arf:AR1Y2_0733"/>
<evidence type="ECO:0000313" key="2">
    <source>
        <dbReference type="Proteomes" id="UP000298653"/>
    </source>
</evidence>
<dbReference type="EMBL" id="CP040058">
    <property type="protein sequence ID" value="QCP34187.1"/>
    <property type="molecule type" value="Genomic_DNA"/>
</dbReference>
<dbReference type="OrthoDB" id="9805359at2"/>
<dbReference type="Proteomes" id="UP000298653">
    <property type="component" value="Chromosome"/>
</dbReference>
<name>A0A4P8ICD5_9FIRM</name>
<sequence>MDEKFQSFLETVDENNRDFVTKLHDILLEHHCKCEIKTAKSGYLVSYILPEPKRTLASFVFRKAGIKLRIYPEHIKEYESFLDLLPEKMKKDIRKASVCKRMVNPEDCNPKCIMGYRFSMDGEPYEKCRYMAFMPFLNEENNPFIRQFLEHELQMNSRNHSK</sequence>
<dbReference type="RefSeq" id="WP_137327760.1">
    <property type="nucleotide sequence ID" value="NZ_CP040058.1"/>
</dbReference>